<dbReference type="PROSITE" id="PS51671">
    <property type="entry name" value="ACT"/>
    <property type="match status" value="1"/>
</dbReference>
<dbReference type="InterPro" id="IPR045739">
    <property type="entry name" value="ACT_dom_pair"/>
</dbReference>
<keyword evidence="3" id="KW-1185">Reference proteome</keyword>
<protein>
    <submittedName>
        <fullName evidence="2">ACT domain-containing protein</fullName>
    </submittedName>
</protein>
<dbReference type="Proteomes" id="UP000435649">
    <property type="component" value="Unassembled WGS sequence"/>
</dbReference>
<dbReference type="PANTHER" id="PTHR40099">
    <property type="entry name" value="ACETOLACTATE SYNTHASE, SMALL SUBUNIT"/>
    <property type="match status" value="1"/>
</dbReference>
<dbReference type="RefSeq" id="WP_106054867.1">
    <property type="nucleotide sequence ID" value="NZ_CALXOB010000031.1"/>
</dbReference>
<dbReference type="SUPFAM" id="SSF55021">
    <property type="entry name" value="ACT-like"/>
    <property type="match status" value="2"/>
</dbReference>
<dbReference type="PANTHER" id="PTHR40099:SF1">
    <property type="entry name" value="ACETOLACTATE SYNTHASE, SMALL SUBUNIT"/>
    <property type="match status" value="1"/>
</dbReference>
<dbReference type="InterPro" id="IPR045865">
    <property type="entry name" value="ACT-like_dom_sf"/>
</dbReference>
<dbReference type="Gene3D" id="3.30.2130.10">
    <property type="entry name" value="VC0802-like"/>
    <property type="match status" value="1"/>
</dbReference>
<evidence type="ECO:0000313" key="3">
    <source>
        <dbReference type="Proteomes" id="UP000435649"/>
    </source>
</evidence>
<dbReference type="InterPro" id="IPR002912">
    <property type="entry name" value="ACT_dom"/>
</dbReference>
<dbReference type="CDD" id="cd04882">
    <property type="entry name" value="ACT_Bt0572_2"/>
    <property type="match status" value="1"/>
</dbReference>
<accession>A0A844FXR4</accession>
<comment type="caution">
    <text evidence="2">The sequence shown here is derived from an EMBL/GenBank/DDBJ whole genome shotgun (WGS) entry which is preliminary data.</text>
</comment>
<evidence type="ECO:0000259" key="1">
    <source>
        <dbReference type="PROSITE" id="PS51671"/>
    </source>
</evidence>
<dbReference type="EMBL" id="VUNS01000002">
    <property type="protein sequence ID" value="MST96017.1"/>
    <property type="molecule type" value="Genomic_DNA"/>
</dbReference>
<gene>
    <name evidence="2" type="ORF">FYJ85_03025</name>
</gene>
<name>A0A844FXR4_9BACT</name>
<evidence type="ECO:0000313" key="2">
    <source>
        <dbReference type="EMBL" id="MST96017.1"/>
    </source>
</evidence>
<proteinExistence type="predicted"/>
<dbReference type="AlphaFoldDB" id="A0A844FXR4"/>
<organism evidence="2 3">
    <name type="scientific">Victivallis lenta</name>
    <dbReference type="NCBI Taxonomy" id="2606640"/>
    <lineage>
        <taxon>Bacteria</taxon>
        <taxon>Pseudomonadati</taxon>
        <taxon>Lentisphaerota</taxon>
        <taxon>Lentisphaeria</taxon>
        <taxon>Victivallales</taxon>
        <taxon>Victivallaceae</taxon>
        <taxon>Victivallis</taxon>
    </lineage>
</organism>
<sequence>MPIQQLSLFVENRPGSLSAVCKVLKENNLSIRTLSLADTQQFGILRLLLKEHEQAKAALEKAGFIVKETEVLALEVPDCPGGLADILAILDRHELSVEYMYAFTFGMDDKAVIVFRFENPAHAVEELKDEPIKLVKASELFR</sequence>
<dbReference type="Pfam" id="PF19571">
    <property type="entry name" value="ACT_8"/>
    <property type="match status" value="1"/>
</dbReference>
<reference evidence="2 3" key="1">
    <citation type="submission" date="2019-08" db="EMBL/GenBank/DDBJ databases">
        <title>In-depth cultivation of the pig gut microbiome towards novel bacterial diversity and tailored functional studies.</title>
        <authorList>
            <person name="Wylensek D."/>
            <person name="Hitch T.C.A."/>
            <person name="Clavel T."/>
        </authorList>
    </citation>
    <scope>NUCLEOTIDE SEQUENCE [LARGE SCALE GENOMIC DNA]</scope>
    <source>
        <strain evidence="2 3">BBE-744-WT-12</strain>
    </source>
</reference>
<feature type="domain" description="ACT" evidence="1">
    <location>
        <begin position="5"/>
        <end position="81"/>
    </location>
</feature>